<dbReference type="AlphaFoldDB" id="A0A9Q2NYT1"/>
<sequence length="216" mass="24586">MIPEPDRKLENCPLVIFIAYTVPARAEPEGYSDWLRRVDMPFFNAIPGTHHYANWRLRDVQKGAVPVWDYFDFQGLETEEDLERVWFNPDLDTFRKEWLRLWGYGREDAPPVLRHSYVLRPVFRADTIPSDPVLTLAAGTGPTPSLGDADLVWRVESILHKHFGVSGRGGPWKTSSEDANPLGLDWLAIRHGTKPFEPPDATLVTRADLIAAPDRT</sequence>
<accession>A0A9Q2NYT1</accession>
<reference evidence="1 4" key="1">
    <citation type="submission" date="2021-01" db="EMBL/GenBank/DDBJ databases">
        <title>Diatom-associated Roseobacters Show Island Model of Population Structure.</title>
        <authorList>
            <person name="Qu L."/>
            <person name="Feng X."/>
            <person name="Chen Y."/>
            <person name="Li L."/>
            <person name="Wang X."/>
            <person name="Hu Z."/>
            <person name="Wang H."/>
            <person name="Luo H."/>
        </authorList>
    </citation>
    <scope>NUCLEOTIDE SEQUENCE</scope>
    <source>
        <strain evidence="2 4">CC28-63</strain>
        <strain evidence="1">CC28-69</strain>
    </source>
</reference>
<keyword evidence="4" id="KW-1185">Reference proteome</keyword>
<evidence type="ECO:0000313" key="1">
    <source>
        <dbReference type="EMBL" id="MBM2414677.1"/>
    </source>
</evidence>
<dbReference type="EMBL" id="JAFBXF010000017">
    <property type="protein sequence ID" value="MBM2419348.1"/>
    <property type="molecule type" value="Genomic_DNA"/>
</dbReference>
<dbReference type="Proteomes" id="UP000755667">
    <property type="component" value="Unassembled WGS sequence"/>
</dbReference>
<evidence type="ECO:0000313" key="2">
    <source>
        <dbReference type="EMBL" id="MBM2419348.1"/>
    </source>
</evidence>
<evidence type="ECO:0000313" key="3">
    <source>
        <dbReference type="Proteomes" id="UP000755667"/>
    </source>
</evidence>
<protein>
    <submittedName>
        <fullName evidence="1">Uncharacterized protein</fullName>
    </submittedName>
</protein>
<dbReference type="Proteomes" id="UP000809440">
    <property type="component" value="Unassembled WGS sequence"/>
</dbReference>
<proteinExistence type="predicted"/>
<comment type="caution">
    <text evidence="1">The sequence shown here is derived from an EMBL/GenBank/DDBJ whole genome shotgun (WGS) entry which is preliminary data.</text>
</comment>
<evidence type="ECO:0000313" key="4">
    <source>
        <dbReference type="Proteomes" id="UP000809440"/>
    </source>
</evidence>
<dbReference type="EMBL" id="JAFBXE010000017">
    <property type="protein sequence ID" value="MBM2414677.1"/>
    <property type="molecule type" value="Genomic_DNA"/>
</dbReference>
<name>A0A9Q2NYT1_9RHOB</name>
<organism evidence="1 3">
    <name type="scientific">Marivita cryptomonadis</name>
    <dbReference type="NCBI Taxonomy" id="505252"/>
    <lineage>
        <taxon>Bacteria</taxon>
        <taxon>Pseudomonadati</taxon>
        <taxon>Pseudomonadota</taxon>
        <taxon>Alphaproteobacteria</taxon>
        <taxon>Rhodobacterales</taxon>
        <taxon>Roseobacteraceae</taxon>
        <taxon>Marivita</taxon>
    </lineage>
</organism>
<gene>
    <name evidence="1" type="ORF">JQX41_20335</name>
    <name evidence="2" type="ORF">JQX48_20355</name>
</gene>
<dbReference type="RefSeq" id="WP_138487608.1">
    <property type="nucleotide sequence ID" value="NZ_JAFBWU010000017.1"/>
</dbReference>